<reference evidence="3" key="1">
    <citation type="submission" date="2010-08" db="EMBL/GenBank/DDBJ databases">
        <authorList>
            <consortium name="Caenorhabditis japonica Sequencing Consortium"/>
            <person name="Wilson R.K."/>
        </authorList>
    </citation>
    <scope>NUCLEOTIDE SEQUENCE [LARGE SCALE GENOMIC DNA]</scope>
    <source>
        <strain evidence="3">DF5081</strain>
    </source>
</reference>
<dbReference type="Proteomes" id="UP000005237">
    <property type="component" value="Unassembled WGS sequence"/>
</dbReference>
<evidence type="ECO:0000256" key="1">
    <source>
        <dbReference type="SAM" id="MobiDB-lite"/>
    </source>
</evidence>
<dbReference type="EnsemblMetazoa" id="CJA40583.1">
    <property type="protein sequence ID" value="CJA40583.1"/>
    <property type="gene ID" value="WBGene00216431"/>
</dbReference>
<feature type="compositionally biased region" description="Acidic residues" evidence="1">
    <location>
        <begin position="57"/>
        <end position="66"/>
    </location>
</feature>
<dbReference type="AlphaFoldDB" id="A0A8R1EQA5"/>
<proteinExistence type="predicted"/>
<protein>
    <submittedName>
        <fullName evidence="2">Uncharacterized protein</fullName>
    </submittedName>
</protein>
<keyword evidence="3" id="KW-1185">Reference proteome</keyword>
<name>A0A8R1EQA5_CAEJA</name>
<feature type="region of interest" description="Disordered" evidence="1">
    <location>
        <begin position="43"/>
        <end position="66"/>
    </location>
</feature>
<sequence length="66" mass="7140">MKRKEKSNKPNKIFISFDSAIAAAAASAPLETSPFMVGAKDWREAWRTSPGRNKADDGDDDGALLS</sequence>
<accession>A0A8R1EQA5</accession>
<organism evidence="2 3">
    <name type="scientific">Caenorhabditis japonica</name>
    <dbReference type="NCBI Taxonomy" id="281687"/>
    <lineage>
        <taxon>Eukaryota</taxon>
        <taxon>Metazoa</taxon>
        <taxon>Ecdysozoa</taxon>
        <taxon>Nematoda</taxon>
        <taxon>Chromadorea</taxon>
        <taxon>Rhabditida</taxon>
        <taxon>Rhabditina</taxon>
        <taxon>Rhabditomorpha</taxon>
        <taxon>Rhabditoidea</taxon>
        <taxon>Rhabditidae</taxon>
        <taxon>Peloderinae</taxon>
        <taxon>Caenorhabditis</taxon>
    </lineage>
</organism>
<evidence type="ECO:0000313" key="3">
    <source>
        <dbReference type="Proteomes" id="UP000005237"/>
    </source>
</evidence>
<evidence type="ECO:0000313" key="2">
    <source>
        <dbReference type="EnsemblMetazoa" id="CJA40583.1"/>
    </source>
</evidence>
<reference evidence="2" key="2">
    <citation type="submission" date="2022-06" db="UniProtKB">
        <authorList>
            <consortium name="EnsemblMetazoa"/>
        </authorList>
    </citation>
    <scope>IDENTIFICATION</scope>
    <source>
        <strain evidence="2">DF5081</strain>
    </source>
</reference>